<keyword evidence="4" id="KW-1185">Reference proteome</keyword>
<feature type="region of interest" description="Disordered" evidence="1">
    <location>
        <begin position="35"/>
        <end position="150"/>
    </location>
</feature>
<feature type="compositionally biased region" description="Low complexity" evidence="1">
    <location>
        <begin position="95"/>
        <end position="117"/>
    </location>
</feature>
<dbReference type="PANTHER" id="PTHR36036:SF1">
    <property type="entry name" value="PROLINE-RICH FAMILY PROTEIN"/>
    <property type="match status" value="1"/>
</dbReference>
<accession>A0A8X8ZX67</accession>
<gene>
    <name evidence="3" type="ORF">SASPL_116959</name>
</gene>
<dbReference type="EMBL" id="PNBA02000006">
    <property type="protein sequence ID" value="KAG6420432.1"/>
    <property type="molecule type" value="Genomic_DNA"/>
</dbReference>
<name>A0A8X8ZX67_SALSN</name>
<feature type="compositionally biased region" description="Pro residues" evidence="1">
    <location>
        <begin position="72"/>
        <end position="94"/>
    </location>
</feature>
<dbReference type="InterPro" id="IPR040277">
    <property type="entry name" value="Os04g0629400-like"/>
</dbReference>
<reference evidence="3" key="2">
    <citation type="submission" date="2020-08" db="EMBL/GenBank/DDBJ databases">
        <title>Plant Genome Project.</title>
        <authorList>
            <person name="Zhang R.-G."/>
        </authorList>
    </citation>
    <scope>NUCLEOTIDE SEQUENCE</scope>
    <source>
        <strain evidence="3">Huo1</strain>
        <tissue evidence="3">Leaf</tissue>
    </source>
</reference>
<sequence>MCYVGKATKIFVFIVAILGLVLGFTLLRHHGIRKRCNSDPCADTDPNLFRPSGSNRLNPPPQSQSSDSTVPDSPPPPSDNPSPSAPDWSPPPPTLSLSPSVPDLSPPDNLSPSVPELSSPPPPAVISATPPPEFSRPIPVPVAPGPLNNS</sequence>
<dbReference type="OrthoDB" id="914088at2759"/>
<reference evidence="3" key="1">
    <citation type="submission" date="2018-01" db="EMBL/GenBank/DDBJ databases">
        <authorList>
            <person name="Mao J.F."/>
        </authorList>
    </citation>
    <scope>NUCLEOTIDE SEQUENCE</scope>
    <source>
        <strain evidence="3">Huo1</strain>
        <tissue evidence="3">Leaf</tissue>
    </source>
</reference>
<evidence type="ECO:0000313" key="3">
    <source>
        <dbReference type="EMBL" id="KAG6420432.1"/>
    </source>
</evidence>
<protein>
    <submittedName>
        <fullName evidence="3">Uncharacterized protein</fullName>
    </submittedName>
</protein>
<evidence type="ECO:0000256" key="1">
    <source>
        <dbReference type="SAM" id="MobiDB-lite"/>
    </source>
</evidence>
<proteinExistence type="predicted"/>
<comment type="caution">
    <text evidence="3">The sequence shown here is derived from an EMBL/GenBank/DDBJ whole genome shotgun (WGS) entry which is preliminary data.</text>
</comment>
<feature type="compositionally biased region" description="Pro residues" evidence="1">
    <location>
        <begin position="118"/>
        <end position="144"/>
    </location>
</feature>
<feature type="transmembrane region" description="Helical" evidence="2">
    <location>
        <begin position="6"/>
        <end position="27"/>
    </location>
</feature>
<keyword evidence="2" id="KW-0472">Membrane</keyword>
<dbReference type="AlphaFoldDB" id="A0A8X8ZX67"/>
<keyword evidence="2" id="KW-0812">Transmembrane</keyword>
<evidence type="ECO:0000313" key="4">
    <source>
        <dbReference type="Proteomes" id="UP000298416"/>
    </source>
</evidence>
<dbReference type="PANTHER" id="PTHR36036">
    <property type="entry name" value="PROLINE-RICH FAMILY PROTEIN"/>
    <property type="match status" value="1"/>
</dbReference>
<keyword evidence="2" id="KW-1133">Transmembrane helix</keyword>
<organism evidence="3">
    <name type="scientific">Salvia splendens</name>
    <name type="common">Scarlet sage</name>
    <dbReference type="NCBI Taxonomy" id="180675"/>
    <lineage>
        <taxon>Eukaryota</taxon>
        <taxon>Viridiplantae</taxon>
        <taxon>Streptophyta</taxon>
        <taxon>Embryophyta</taxon>
        <taxon>Tracheophyta</taxon>
        <taxon>Spermatophyta</taxon>
        <taxon>Magnoliopsida</taxon>
        <taxon>eudicotyledons</taxon>
        <taxon>Gunneridae</taxon>
        <taxon>Pentapetalae</taxon>
        <taxon>asterids</taxon>
        <taxon>lamiids</taxon>
        <taxon>Lamiales</taxon>
        <taxon>Lamiaceae</taxon>
        <taxon>Nepetoideae</taxon>
        <taxon>Mentheae</taxon>
        <taxon>Salviinae</taxon>
        <taxon>Salvia</taxon>
        <taxon>Salvia subgen. Calosphace</taxon>
        <taxon>core Calosphace</taxon>
    </lineage>
</organism>
<dbReference type="Proteomes" id="UP000298416">
    <property type="component" value="Unassembled WGS sequence"/>
</dbReference>
<evidence type="ECO:0000256" key="2">
    <source>
        <dbReference type="SAM" id="Phobius"/>
    </source>
</evidence>